<dbReference type="InterPro" id="IPR041685">
    <property type="entry name" value="AAA_GajA/Old/RecF-like"/>
</dbReference>
<evidence type="ECO:0000313" key="4">
    <source>
        <dbReference type="Proteomes" id="UP000198860"/>
    </source>
</evidence>
<dbReference type="CDD" id="cd01026">
    <property type="entry name" value="TOPRIM_OLD"/>
    <property type="match status" value="1"/>
</dbReference>
<reference evidence="4" key="1">
    <citation type="submission" date="2016-10" db="EMBL/GenBank/DDBJ databases">
        <authorList>
            <person name="Varghese N."/>
            <person name="Submissions S."/>
        </authorList>
    </citation>
    <scope>NUCLEOTIDE SEQUENCE [LARGE SCALE GENOMIC DNA]</scope>
    <source>
        <strain evidence="4">CGMCC 1.3703</strain>
    </source>
</reference>
<dbReference type="SUPFAM" id="SSF52540">
    <property type="entry name" value="P-loop containing nucleoside triphosphate hydrolases"/>
    <property type="match status" value="1"/>
</dbReference>
<dbReference type="Gene3D" id="3.40.50.300">
    <property type="entry name" value="P-loop containing nucleotide triphosphate hydrolases"/>
    <property type="match status" value="2"/>
</dbReference>
<dbReference type="Pfam" id="PF13175">
    <property type="entry name" value="AAA_15"/>
    <property type="match status" value="1"/>
</dbReference>
<evidence type="ECO:0000259" key="1">
    <source>
        <dbReference type="Pfam" id="PF13175"/>
    </source>
</evidence>
<dbReference type="OrthoDB" id="9801813at2"/>
<feature type="domain" description="Endonuclease GajA/Old nuclease/RecF-like AAA" evidence="1">
    <location>
        <begin position="1"/>
        <end position="414"/>
    </location>
</feature>
<dbReference type="RefSeq" id="WP_089653892.1">
    <property type="nucleotide sequence ID" value="NZ_FNIZ01000017.1"/>
</dbReference>
<dbReference type="InterPro" id="IPR034139">
    <property type="entry name" value="TOPRIM_OLD"/>
</dbReference>
<dbReference type="InterPro" id="IPR027417">
    <property type="entry name" value="P-loop_NTPase"/>
</dbReference>
<name>A0A1H0S996_HALAD</name>
<evidence type="ECO:0000259" key="2">
    <source>
        <dbReference type="Pfam" id="PF20469"/>
    </source>
</evidence>
<dbReference type="PANTHER" id="PTHR43581">
    <property type="entry name" value="ATP/GTP PHOSPHATASE"/>
    <property type="match status" value="1"/>
</dbReference>
<dbReference type="Pfam" id="PF20469">
    <property type="entry name" value="OLD-like_TOPRIM"/>
    <property type="match status" value="1"/>
</dbReference>
<accession>A0A1H0S996</accession>
<dbReference type="Proteomes" id="UP000198860">
    <property type="component" value="Unassembled WGS sequence"/>
</dbReference>
<organism evidence="3 4">
    <name type="scientific">Halobacillus aidingensis</name>
    <dbReference type="NCBI Taxonomy" id="240303"/>
    <lineage>
        <taxon>Bacteria</taxon>
        <taxon>Bacillati</taxon>
        <taxon>Bacillota</taxon>
        <taxon>Bacilli</taxon>
        <taxon>Bacillales</taxon>
        <taxon>Bacillaceae</taxon>
        <taxon>Halobacillus</taxon>
    </lineage>
</organism>
<keyword evidence="3" id="KW-0378">Hydrolase</keyword>
<gene>
    <name evidence="3" type="ORF">SAMN05421677_11775</name>
</gene>
<dbReference type="PANTHER" id="PTHR43581:SF4">
    <property type="entry name" value="ATP_GTP PHOSPHATASE"/>
    <property type="match status" value="1"/>
</dbReference>
<keyword evidence="3" id="KW-0540">Nuclease</keyword>
<dbReference type="STRING" id="240303.SAMN05421677_11775"/>
<sequence length="628" mass="72431">MRIKEFTVKNFKNIGITQPCKIIFPENSNFITIIGENNIGKSSILQALKLFLPETDIPNIPSLELFPNKEEPCNEEECMEISLTLGDFNIPDRDNSYIKPYIFDEEIKLKRIWSSPLEKDNEVPFKVFIPNRFVNELDMEATWNSRAFDGVSQELITQRDNFCEEYNISGTIPKAKKNEFVNYLLMNAPSLIQEGEPEWMDNPNGFASKLRSVLPKVVYVPAVKLIDDEADANKSKSAANQITSALFEHHLSQTQEIQNFKSALESLKNVFKDDTRHEEVANLEDSLSSKLRRIMDVEVNVDFDVPEVMEKLHLNSNILLKYNDLITDPKQQGHGVQRLLILSLLELMAEQLTEHPLVEREETSEWKRSFLFLIEEPEIYLHPHYQRKMRDSLVQIARHPLAQVACTSHSENFIDLADRHQGTVLLKCDNSTDPEVLQVNENIYSGENAEERRNRMRMLLNFNTTTLEAFFAKRVVLVEGDCEAASIHAITEVLKGIKPAIAAQLDSAVKEVTVIPCNGKLTQKAYYEVLTYFGVQPYLIHDLDGEDAEEGTNLNILRTIQHENIRLTHDPNFEEHIFLEKWESDKPWRATKKINNNFNEFKDGLLRFYSFILGEEKMTELEIYESVN</sequence>
<evidence type="ECO:0000313" key="3">
    <source>
        <dbReference type="EMBL" id="SDP38343.1"/>
    </source>
</evidence>
<keyword evidence="4" id="KW-1185">Reference proteome</keyword>
<dbReference type="EMBL" id="FNIZ01000017">
    <property type="protein sequence ID" value="SDP38343.1"/>
    <property type="molecule type" value="Genomic_DNA"/>
</dbReference>
<dbReference type="GO" id="GO:0004519">
    <property type="term" value="F:endonuclease activity"/>
    <property type="evidence" value="ECO:0007669"/>
    <property type="project" value="UniProtKB-KW"/>
</dbReference>
<dbReference type="AlphaFoldDB" id="A0A1H0S996"/>
<keyword evidence="3" id="KW-0255">Endonuclease</keyword>
<proteinExistence type="predicted"/>
<protein>
    <submittedName>
        <fullName evidence="3">Predicted ATP-dependent endonuclease of the OLD family, contains P-loop ATPase and TOPRIM domains</fullName>
    </submittedName>
</protein>
<feature type="domain" description="OLD protein-like TOPRIM" evidence="2">
    <location>
        <begin position="470"/>
        <end position="544"/>
    </location>
</feature>
<dbReference type="InterPro" id="IPR051396">
    <property type="entry name" value="Bact_Antivir_Def_Nuclease"/>
</dbReference>